<proteinExistence type="predicted"/>
<evidence type="ECO:0000313" key="2">
    <source>
        <dbReference type="Proteomes" id="UP001302494"/>
    </source>
</evidence>
<protein>
    <submittedName>
        <fullName evidence="1">Uncharacterized protein</fullName>
    </submittedName>
</protein>
<keyword evidence="2" id="KW-1185">Reference proteome</keyword>
<evidence type="ECO:0000313" key="1">
    <source>
        <dbReference type="EMBL" id="WNM63129.1"/>
    </source>
</evidence>
<name>A0AA96GIN4_9BACT</name>
<reference evidence="1 2" key="1">
    <citation type="submission" date="2023-01" db="EMBL/GenBank/DDBJ databases">
        <title>Cultivation and genomic characterization of new, ubiquitous marine nitrite-oxidizing bacteria from the Nitrospirales.</title>
        <authorList>
            <person name="Mueller A.J."/>
            <person name="Daebeler A."/>
            <person name="Herbold C.W."/>
            <person name="Kirkegaard R.H."/>
            <person name="Daims H."/>
        </authorList>
    </citation>
    <scope>NUCLEOTIDE SEQUENCE [LARGE SCALE GENOMIC DNA]</scope>
    <source>
        <strain evidence="1 2">DK</strain>
    </source>
</reference>
<organism evidence="1 2">
    <name type="scientific">Candidatus Nitrospira neomarina</name>
    <dbReference type="NCBI Taxonomy" id="3020899"/>
    <lineage>
        <taxon>Bacteria</taxon>
        <taxon>Pseudomonadati</taxon>
        <taxon>Nitrospirota</taxon>
        <taxon>Nitrospiria</taxon>
        <taxon>Nitrospirales</taxon>
        <taxon>Nitrospiraceae</taxon>
        <taxon>Nitrospira</taxon>
    </lineage>
</organism>
<dbReference type="RefSeq" id="WP_312747497.1">
    <property type="nucleotide sequence ID" value="NZ_CP116968.1"/>
</dbReference>
<dbReference type="KEGG" id="nneo:PQG83_05075"/>
<dbReference type="EMBL" id="CP116968">
    <property type="protein sequence ID" value="WNM63129.1"/>
    <property type="molecule type" value="Genomic_DNA"/>
</dbReference>
<dbReference type="AlphaFoldDB" id="A0AA96GIN4"/>
<dbReference type="Proteomes" id="UP001302494">
    <property type="component" value="Chromosome"/>
</dbReference>
<gene>
    <name evidence="1" type="ORF">PQG83_05075</name>
</gene>
<sequence length="62" mass="7125">MANYVEVIFLESAMIFRLFKNTPAYKESVKLLQEGLISGRVLQVWFTSLDSEDIVQIQKPCS</sequence>
<accession>A0AA96GIN4</accession>